<dbReference type="EnsemblPlants" id="ORUFI02G12560.1">
    <property type="protein sequence ID" value="ORUFI02G12560.1"/>
    <property type="gene ID" value="ORUFI02G12560"/>
</dbReference>
<dbReference type="AlphaFoldDB" id="A0A0E0ND54"/>
<feature type="compositionally biased region" description="Gly residues" evidence="1">
    <location>
        <begin position="1"/>
        <end position="16"/>
    </location>
</feature>
<protein>
    <submittedName>
        <fullName evidence="2">Uncharacterized protein</fullName>
    </submittedName>
</protein>
<evidence type="ECO:0000256" key="1">
    <source>
        <dbReference type="SAM" id="MobiDB-lite"/>
    </source>
</evidence>
<sequence>MGTTAGGEDGVGGGEEAWGRRIRRRQWEWAVDPASGAGDDDGGGGSGLPASGLGRFSRAGASPARKNRDFRRHFVPEGRNNHTQKPIRPHGKIAIVLVILWQIHNLLKPNIP</sequence>
<organism evidence="2 3">
    <name type="scientific">Oryza rufipogon</name>
    <name type="common">Brownbeard rice</name>
    <name type="synonym">Asian wild rice</name>
    <dbReference type="NCBI Taxonomy" id="4529"/>
    <lineage>
        <taxon>Eukaryota</taxon>
        <taxon>Viridiplantae</taxon>
        <taxon>Streptophyta</taxon>
        <taxon>Embryophyta</taxon>
        <taxon>Tracheophyta</taxon>
        <taxon>Spermatophyta</taxon>
        <taxon>Magnoliopsida</taxon>
        <taxon>Liliopsida</taxon>
        <taxon>Poales</taxon>
        <taxon>Poaceae</taxon>
        <taxon>BOP clade</taxon>
        <taxon>Oryzoideae</taxon>
        <taxon>Oryzeae</taxon>
        <taxon>Oryzinae</taxon>
        <taxon>Oryza</taxon>
    </lineage>
</organism>
<evidence type="ECO:0000313" key="3">
    <source>
        <dbReference type="Proteomes" id="UP000008022"/>
    </source>
</evidence>
<dbReference type="HOGENOM" id="CLU_2150012_0_0_1"/>
<evidence type="ECO:0000313" key="2">
    <source>
        <dbReference type="EnsemblPlants" id="ORUFI02G12560.1"/>
    </source>
</evidence>
<reference evidence="3" key="1">
    <citation type="submission" date="2013-06" db="EMBL/GenBank/DDBJ databases">
        <authorList>
            <person name="Zhao Q."/>
        </authorList>
    </citation>
    <scope>NUCLEOTIDE SEQUENCE</scope>
    <source>
        <strain evidence="3">cv. W1943</strain>
    </source>
</reference>
<feature type="region of interest" description="Disordered" evidence="1">
    <location>
        <begin position="1"/>
        <end position="87"/>
    </location>
</feature>
<reference evidence="2" key="2">
    <citation type="submission" date="2015-06" db="UniProtKB">
        <authorList>
            <consortium name="EnsemblPlants"/>
        </authorList>
    </citation>
    <scope>IDENTIFICATION</scope>
</reference>
<keyword evidence="3" id="KW-1185">Reference proteome</keyword>
<dbReference type="Gramene" id="ORUFI02G12560.1">
    <property type="protein sequence ID" value="ORUFI02G12560.1"/>
    <property type="gene ID" value="ORUFI02G12560"/>
</dbReference>
<dbReference type="Proteomes" id="UP000008022">
    <property type="component" value="Unassembled WGS sequence"/>
</dbReference>
<proteinExistence type="predicted"/>
<name>A0A0E0ND54_ORYRU</name>
<accession>A0A0E0ND54</accession>